<dbReference type="RefSeq" id="WP_336404290.1">
    <property type="nucleotide sequence ID" value="NZ_JBAPLU010000009.1"/>
</dbReference>
<evidence type="ECO:0000313" key="3">
    <source>
        <dbReference type="Proteomes" id="UP001361570"/>
    </source>
</evidence>
<keyword evidence="3" id="KW-1185">Reference proteome</keyword>
<dbReference type="Proteomes" id="UP001361570">
    <property type="component" value="Unassembled WGS sequence"/>
</dbReference>
<feature type="compositionally biased region" description="Basic and acidic residues" evidence="1">
    <location>
        <begin position="29"/>
        <end position="41"/>
    </location>
</feature>
<feature type="region of interest" description="Disordered" evidence="1">
    <location>
        <begin position="1"/>
        <end position="41"/>
    </location>
</feature>
<protein>
    <submittedName>
        <fullName evidence="2">Uncharacterized protein</fullName>
    </submittedName>
</protein>
<gene>
    <name evidence="2" type="ORF">TEK04_10505</name>
</gene>
<sequence length="188" mass="20037">MCTDPGAHGHVDTWADHGTGRTPAAEMSEGEREAARTGRRDVIDSNKAWGSAETVRRDWLRALAARKTAPKGTATSTATALAIDADLLSDVGGNHLAATLLDVTPGSYGRSTALAELIGKAGDGRALLLTLVLVLAAYEARTDRNDWRQLRPSTGRYLLHLQALGYSLADVERRACGLNPLHTAEPTK</sequence>
<name>A0ABU8DTL9_9ACTN</name>
<reference evidence="2 3" key="1">
    <citation type="submission" date="2024-03" db="EMBL/GenBank/DDBJ databases">
        <title>Draft genome sequence of Klenkia sp. LSe6-5.</title>
        <authorList>
            <person name="Duangmal K."/>
            <person name="Chantavorakit T."/>
        </authorList>
    </citation>
    <scope>NUCLEOTIDE SEQUENCE [LARGE SCALE GENOMIC DNA]</scope>
    <source>
        <strain evidence="2 3">LSe6-5</strain>
    </source>
</reference>
<accession>A0ABU8DTL9</accession>
<feature type="compositionally biased region" description="Basic and acidic residues" evidence="1">
    <location>
        <begin position="7"/>
        <end position="19"/>
    </location>
</feature>
<evidence type="ECO:0000313" key="2">
    <source>
        <dbReference type="EMBL" id="MEI4272154.1"/>
    </source>
</evidence>
<dbReference type="EMBL" id="JBAPLU010000009">
    <property type="protein sequence ID" value="MEI4272154.1"/>
    <property type="molecule type" value="Genomic_DNA"/>
</dbReference>
<proteinExistence type="predicted"/>
<comment type="caution">
    <text evidence="2">The sequence shown here is derived from an EMBL/GenBank/DDBJ whole genome shotgun (WGS) entry which is preliminary data.</text>
</comment>
<organism evidence="2 3">
    <name type="scientific">Klenkia sesuvii</name>
    <dbReference type="NCBI Taxonomy" id="3103137"/>
    <lineage>
        <taxon>Bacteria</taxon>
        <taxon>Bacillati</taxon>
        <taxon>Actinomycetota</taxon>
        <taxon>Actinomycetes</taxon>
        <taxon>Geodermatophilales</taxon>
        <taxon>Geodermatophilaceae</taxon>
        <taxon>Klenkia</taxon>
    </lineage>
</organism>
<evidence type="ECO:0000256" key="1">
    <source>
        <dbReference type="SAM" id="MobiDB-lite"/>
    </source>
</evidence>